<dbReference type="InterPro" id="IPR007404">
    <property type="entry name" value="YdjM-like"/>
</dbReference>
<feature type="transmembrane region" description="Helical" evidence="1">
    <location>
        <begin position="89"/>
        <end position="106"/>
    </location>
</feature>
<dbReference type="Pfam" id="PF04307">
    <property type="entry name" value="YdjM"/>
    <property type="match status" value="1"/>
</dbReference>
<reference evidence="2 3" key="1">
    <citation type="submission" date="2023-01" db="EMBL/GenBank/DDBJ databases">
        <title>Sporosarcina sp. nov., isolated from Korean tranditional fermented seafood 'Jeotgal'.</title>
        <authorList>
            <person name="Yang A.-I."/>
        </authorList>
    </citation>
    <scope>NUCLEOTIDE SEQUENCE [LARGE SCALE GENOMIC DNA]</scope>
    <source>
        <strain evidence="2 3">B2O-1</strain>
    </source>
</reference>
<evidence type="ECO:0000313" key="2">
    <source>
        <dbReference type="EMBL" id="WOV83851.1"/>
    </source>
</evidence>
<dbReference type="GO" id="GO:0016787">
    <property type="term" value="F:hydrolase activity"/>
    <property type="evidence" value="ECO:0007669"/>
    <property type="project" value="UniProtKB-KW"/>
</dbReference>
<evidence type="ECO:0000256" key="1">
    <source>
        <dbReference type="SAM" id="Phobius"/>
    </source>
</evidence>
<keyword evidence="1" id="KW-0472">Membrane</keyword>
<organism evidence="2 3">
    <name type="scientific">Sporosarcina jeotgali</name>
    <dbReference type="NCBI Taxonomy" id="3020056"/>
    <lineage>
        <taxon>Bacteria</taxon>
        <taxon>Bacillati</taxon>
        <taxon>Bacillota</taxon>
        <taxon>Bacilli</taxon>
        <taxon>Bacillales</taxon>
        <taxon>Caryophanaceae</taxon>
        <taxon>Sporosarcina</taxon>
    </lineage>
</organism>
<keyword evidence="3" id="KW-1185">Reference proteome</keyword>
<protein>
    <submittedName>
        <fullName evidence="2">Metal-dependent hydrolase</fullName>
    </submittedName>
</protein>
<feature type="transmembrane region" description="Helical" evidence="1">
    <location>
        <begin position="150"/>
        <end position="168"/>
    </location>
</feature>
<evidence type="ECO:0000313" key="3">
    <source>
        <dbReference type="Proteomes" id="UP001303532"/>
    </source>
</evidence>
<gene>
    <name evidence="2" type="ORF">PGH26_13350</name>
</gene>
<dbReference type="Proteomes" id="UP001303532">
    <property type="component" value="Chromosome"/>
</dbReference>
<name>A0ABZ0KUL4_9BACL</name>
<keyword evidence="2" id="KW-0378">Hydrolase</keyword>
<accession>A0ABZ0KUL4</accession>
<feature type="transmembrane region" description="Helical" evidence="1">
    <location>
        <begin position="118"/>
        <end position="144"/>
    </location>
</feature>
<feature type="transmembrane region" description="Helical" evidence="1">
    <location>
        <begin position="63"/>
        <end position="83"/>
    </location>
</feature>
<keyword evidence="1" id="KW-0812">Transmembrane</keyword>
<dbReference type="RefSeq" id="WP_323691538.1">
    <property type="nucleotide sequence ID" value="NZ_CP116341.1"/>
</dbReference>
<proteinExistence type="predicted"/>
<dbReference type="EMBL" id="CP116341">
    <property type="protein sequence ID" value="WOV83851.1"/>
    <property type="molecule type" value="Genomic_DNA"/>
</dbReference>
<sequence>MKGSSHLGIGIAVGAIAGYITQPDFMTVAICAGIGGASGVAPDLDTNGLATNRITLSKKVSKVLMEVAGIGILLMLIYQVMTQGMSREIYIYGGIGLVLLIVSRVITQRRMLTITGVLVMLLGFVLDKSIGILLAGSYITFASFLPHRSYTHSLIGVAFYALILKYLYIEWPIEGMMAAGLAGYISHLVADMKMLPVNRRGVKWFAPLWKQVF</sequence>
<keyword evidence="1" id="KW-1133">Transmembrane helix</keyword>